<protein>
    <submittedName>
        <fullName evidence="7">Sucrose phosphorylase</fullName>
    </submittedName>
</protein>
<feature type="binding site" evidence="5">
    <location>
        <position position="246"/>
    </location>
    <ligand>
        <name>substrate</name>
    </ligand>
</feature>
<evidence type="ECO:0000256" key="3">
    <source>
        <dbReference type="ARBA" id="ARBA00022679"/>
    </source>
</evidence>
<dbReference type="InterPro" id="IPR017853">
    <property type="entry name" value="GH"/>
</dbReference>
<feature type="binding site" evidence="5">
    <location>
        <begin position="303"/>
        <end position="304"/>
    </location>
    <ligand>
        <name>substrate</name>
    </ligand>
</feature>
<dbReference type="PANTHER" id="PTHR38784:SF1">
    <property type="entry name" value="SUCROSE PHOSPHORYLASE"/>
    <property type="match status" value="1"/>
</dbReference>
<dbReference type="PIRSF" id="PIRSF003059">
    <property type="entry name" value="Sucrose_phosphorylase"/>
    <property type="match status" value="1"/>
</dbReference>
<proteinExistence type="inferred from homology"/>
<reference evidence="7 8" key="1">
    <citation type="submission" date="2017-12" db="EMBL/GenBank/DDBJ databases">
        <title>Phylogenetic diversity of female urinary microbiome.</title>
        <authorList>
            <person name="Thomas-White K."/>
            <person name="Wolfe A.J."/>
        </authorList>
    </citation>
    <scope>NUCLEOTIDE SEQUENCE [LARGE SCALE GENOMIC DNA]</scope>
    <source>
        <strain evidence="7 8">UMB0402</strain>
    </source>
</reference>
<dbReference type="NCBIfam" id="TIGR03852">
    <property type="entry name" value="sucrose_gtfA"/>
    <property type="match status" value="1"/>
</dbReference>
<dbReference type="InterPro" id="IPR022527">
    <property type="entry name" value="Sucrose_phospho"/>
</dbReference>
<gene>
    <name evidence="7" type="ORF">CYJ19_05115</name>
</gene>
<feature type="active site" description="Proton donor" evidence="4">
    <location>
        <position position="246"/>
    </location>
</feature>
<organism evidence="7 8">
    <name type="scientific">Winkia neuii</name>
    <dbReference type="NCBI Taxonomy" id="33007"/>
    <lineage>
        <taxon>Bacteria</taxon>
        <taxon>Bacillati</taxon>
        <taxon>Actinomycetota</taxon>
        <taxon>Actinomycetes</taxon>
        <taxon>Actinomycetales</taxon>
        <taxon>Actinomycetaceae</taxon>
        <taxon>Winkia</taxon>
    </lineage>
</organism>
<feature type="binding site" evidence="5">
    <location>
        <position position="64"/>
    </location>
    <ligand>
        <name>substrate</name>
    </ligand>
</feature>
<dbReference type="InterPro" id="IPR016377">
    <property type="entry name" value="Sucrose_GGa_phosphorylase-rel"/>
</dbReference>
<dbReference type="InterPro" id="IPR006047">
    <property type="entry name" value="GH13_cat_dom"/>
</dbReference>
<feature type="binding site" evidence="5">
    <location>
        <begin position="204"/>
        <end position="206"/>
    </location>
    <ligand>
        <name>substrate</name>
    </ligand>
</feature>
<feature type="active site" description="Nucleophile" evidence="4">
    <location>
        <position position="206"/>
    </location>
</feature>
<accession>A0A2I1IM87</accession>
<sequence>MIPPDPDQSFTLSQPDYADSTQLITYANRFGQNLSELGELLEDLREVFDGVHILPFFTPFDGADAGFDPADHTSVDPRLGSWEQVRSISQHFTVMADMIVNHLSYKSPQFRDVMAKGAGSPYAGMFLTLSSIFPQGASEQELAAIYRPRPGLPFTHYTFGKETRLVWTTFTPQQIDIDVRSEEGSGYLDSVLQTMAAGGVSQVRLDAVGYSVKTPGSSCFMTPQTYQFIGELTQRARALGMSVLVEIHSHYKNQIQVASKVDSVYDFALPPLVLHSLYTGKIAPLVKWLRVRPINAVTVLDTHDGIGIVDVGPDGQSGQAGLLTEGEVDALVEGIHEASGGASRKATGWNASNLDVYQVNCTFFDACGKNEEAYFLARALQAFTPGICQVYYAGLLAAPCDLELLERTGVGRDINRPYYSSSRVRELLRKPLVRRLTDLLALRKSHPAFRGSCQVRSYEEDSRLVLTWENKDAWAELVCDFAAGKAEVTCN</sequence>
<dbReference type="GO" id="GO:0004645">
    <property type="term" value="F:1,4-alpha-oligoglucan phosphorylase activity"/>
    <property type="evidence" value="ECO:0007669"/>
    <property type="project" value="InterPro"/>
</dbReference>
<dbReference type="Pfam" id="PF00128">
    <property type="entry name" value="Alpha-amylase"/>
    <property type="match status" value="1"/>
</dbReference>
<comment type="caution">
    <text evidence="7">The sequence shown here is derived from an EMBL/GenBank/DDBJ whole genome shotgun (WGS) entry which is preliminary data.</text>
</comment>
<evidence type="ECO:0000259" key="6">
    <source>
        <dbReference type="SMART" id="SM00642"/>
    </source>
</evidence>
<dbReference type="GO" id="GO:0005975">
    <property type="term" value="P:carbohydrate metabolic process"/>
    <property type="evidence" value="ECO:0007669"/>
    <property type="project" value="InterPro"/>
</dbReference>
<dbReference type="SMART" id="SM00642">
    <property type="entry name" value="Aamy"/>
    <property type="match status" value="1"/>
</dbReference>
<dbReference type="SUPFAM" id="SSF51445">
    <property type="entry name" value="(Trans)glycosidases"/>
    <property type="match status" value="1"/>
</dbReference>
<evidence type="ECO:0000313" key="7">
    <source>
        <dbReference type="EMBL" id="PKY72236.1"/>
    </source>
</evidence>
<evidence type="ECO:0000256" key="1">
    <source>
        <dbReference type="ARBA" id="ARBA00008452"/>
    </source>
</evidence>
<feature type="binding site" evidence="5">
    <location>
        <position position="102"/>
    </location>
    <ligand>
        <name>substrate</name>
    </ligand>
</feature>
<evidence type="ECO:0000256" key="4">
    <source>
        <dbReference type="PIRSR" id="PIRSR003059-1"/>
    </source>
</evidence>
<name>A0A2I1IM87_9ACTO</name>
<keyword evidence="2" id="KW-0328">Glycosyltransferase</keyword>
<evidence type="ECO:0000256" key="5">
    <source>
        <dbReference type="PIRSR" id="PIRSR003059-2"/>
    </source>
</evidence>
<keyword evidence="8" id="KW-1185">Reference proteome</keyword>
<dbReference type="AlphaFoldDB" id="A0A2I1IM87"/>
<evidence type="ECO:0000256" key="2">
    <source>
        <dbReference type="ARBA" id="ARBA00022676"/>
    </source>
</evidence>
<keyword evidence="3" id="KW-0808">Transferase</keyword>
<feature type="binding site" evidence="5">
    <location>
        <begin position="355"/>
        <end position="358"/>
    </location>
    <ligand>
        <name>substrate</name>
    </ligand>
</feature>
<evidence type="ECO:0000313" key="8">
    <source>
        <dbReference type="Proteomes" id="UP000235122"/>
    </source>
</evidence>
<dbReference type="STRING" id="33007.HMPREF3198_00152"/>
<dbReference type="Gene3D" id="3.20.20.80">
    <property type="entry name" value="Glycosidases"/>
    <property type="match status" value="1"/>
</dbReference>
<feature type="domain" description="Glycosyl hydrolase family 13 catalytic" evidence="6">
    <location>
        <begin position="8"/>
        <end position="429"/>
    </location>
</feature>
<dbReference type="InterPro" id="IPR045857">
    <property type="entry name" value="O16G_dom_2"/>
</dbReference>
<dbReference type="RefSeq" id="WP_024331888.1">
    <property type="nucleotide sequence ID" value="NZ_JASOXK010000005.1"/>
</dbReference>
<dbReference type="PANTHER" id="PTHR38784">
    <property type="entry name" value="SUCROSE PHOSPHORYLASE"/>
    <property type="match status" value="1"/>
</dbReference>
<feature type="binding site" evidence="5">
    <location>
        <position position="412"/>
    </location>
    <ligand>
        <name>substrate</name>
    </ligand>
</feature>
<comment type="similarity">
    <text evidence="1">Belongs to the glycosyl hydrolase 13 family. Sucrose phosphorylase subfamily.</text>
</comment>
<dbReference type="EMBL" id="PKKO01000003">
    <property type="protein sequence ID" value="PKY72236.1"/>
    <property type="molecule type" value="Genomic_DNA"/>
</dbReference>
<dbReference type="Proteomes" id="UP000235122">
    <property type="component" value="Unassembled WGS sequence"/>
</dbReference>
<dbReference type="Gene3D" id="3.90.400.10">
    <property type="entry name" value="Oligo-1,6-glucosidase, Domain 2"/>
    <property type="match status" value="1"/>
</dbReference>
<dbReference type="GeneID" id="35866791"/>